<dbReference type="InterPro" id="IPR037045">
    <property type="entry name" value="S8pro/Inhibitor_I9_sf"/>
</dbReference>
<keyword evidence="5 9" id="KW-0378">Hydrolase</keyword>
<dbReference type="InterPro" id="IPR000209">
    <property type="entry name" value="Peptidase_S8/S53_dom"/>
</dbReference>
<comment type="similarity">
    <text evidence="2 9">Belongs to the peptidase S8 family.</text>
</comment>
<dbReference type="PROSITE" id="PS51892">
    <property type="entry name" value="SUBTILASE"/>
    <property type="match status" value="1"/>
</dbReference>
<dbReference type="InterPro" id="IPR023827">
    <property type="entry name" value="Peptidase_S8_Asp-AS"/>
</dbReference>
<dbReference type="Gene3D" id="3.40.50.200">
    <property type="entry name" value="Peptidase S8/S53 domain"/>
    <property type="match status" value="1"/>
</dbReference>
<accession>A0ABD3IZ44</accession>
<comment type="subcellular location">
    <subcellularLocation>
        <location evidence="1">Secreted</location>
    </subcellularLocation>
</comment>
<name>A0ABD3IZ44_EUCGL</name>
<evidence type="ECO:0000256" key="3">
    <source>
        <dbReference type="ARBA" id="ARBA00022670"/>
    </source>
</evidence>
<dbReference type="InterPro" id="IPR036852">
    <property type="entry name" value="Peptidase_S8/S53_dom_sf"/>
</dbReference>
<organism evidence="16 17">
    <name type="scientific">Eucalyptus globulus</name>
    <name type="common">Tasmanian blue gum</name>
    <dbReference type="NCBI Taxonomy" id="34317"/>
    <lineage>
        <taxon>Eukaryota</taxon>
        <taxon>Viridiplantae</taxon>
        <taxon>Streptophyta</taxon>
        <taxon>Embryophyta</taxon>
        <taxon>Tracheophyta</taxon>
        <taxon>Spermatophyta</taxon>
        <taxon>Magnoliopsida</taxon>
        <taxon>eudicotyledons</taxon>
        <taxon>Gunneridae</taxon>
        <taxon>Pentapetalae</taxon>
        <taxon>rosids</taxon>
        <taxon>malvids</taxon>
        <taxon>Myrtales</taxon>
        <taxon>Myrtaceae</taxon>
        <taxon>Myrtoideae</taxon>
        <taxon>Eucalypteae</taxon>
        <taxon>Eucalyptus</taxon>
    </lineage>
</organism>
<dbReference type="InterPro" id="IPR045051">
    <property type="entry name" value="SBT"/>
</dbReference>
<feature type="active site" description="Charge relay system" evidence="8 9">
    <location>
        <position position="249"/>
    </location>
</feature>
<dbReference type="AlphaFoldDB" id="A0ABD3IZ44"/>
<feature type="chain" id="PRO_5044805725" evidence="11">
    <location>
        <begin position="21"/>
        <end position="788"/>
    </location>
</feature>
<keyword evidence="17" id="KW-1185">Reference proteome</keyword>
<evidence type="ECO:0000256" key="10">
    <source>
        <dbReference type="SAM" id="Phobius"/>
    </source>
</evidence>
<feature type="domain" description="PA" evidence="13">
    <location>
        <begin position="419"/>
        <end position="492"/>
    </location>
</feature>
<keyword evidence="6 9" id="KW-0720">Serine protease</keyword>
<dbReference type="PROSITE" id="PS00136">
    <property type="entry name" value="SUBTILASE_ASP"/>
    <property type="match status" value="1"/>
</dbReference>
<dbReference type="PRINTS" id="PR00723">
    <property type="entry name" value="SUBTILISIN"/>
</dbReference>
<dbReference type="SUPFAM" id="SSF52743">
    <property type="entry name" value="Subtilisin-like"/>
    <property type="match status" value="1"/>
</dbReference>
<dbReference type="Gene3D" id="3.50.30.30">
    <property type="match status" value="1"/>
</dbReference>
<dbReference type="FunFam" id="3.40.50.200:FF:000006">
    <property type="entry name" value="Subtilisin-like protease SBT1.5"/>
    <property type="match status" value="1"/>
</dbReference>
<dbReference type="Pfam" id="PF00082">
    <property type="entry name" value="Peptidase_S8"/>
    <property type="match status" value="1"/>
</dbReference>
<proteinExistence type="inferred from homology"/>
<dbReference type="GO" id="GO:0004252">
    <property type="term" value="F:serine-type endopeptidase activity"/>
    <property type="evidence" value="ECO:0007669"/>
    <property type="project" value="UniProtKB-UniRule"/>
</dbReference>
<dbReference type="CDD" id="cd02120">
    <property type="entry name" value="PA_subtilisin_like"/>
    <property type="match status" value="1"/>
</dbReference>
<evidence type="ECO:0000256" key="6">
    <source>
        <dbReference type="ARBA" id="ARBA00022825"/>
    </source>
</evidence>
<keyword evidence="10" id="KW-1133">Transmembrane helix</keyword>
<keyword evidence="4 11" id="KW-0732">Signal</keyword>
<dbReference type="InterPro" id="IPR034197">
    <property type="entry name" value="Peptidases_S8_3"/>
</dbReference>
<dbReference type="GO" id="GO:0005576">
    <property type="term" value="C:extracellular region"/>
    <property type="evidence" value="ECO:0007669"/>
    <property type="project" value="UniProtKB-SubCell"/>
</dbReference>
<dbReference type="FunFam" id="3.50.30.30:FF:000005">
    <property type="entry name" value="subtilisin-like protease SBT1.5"/>
    <property type="match status" value="1"/>
</dbReference>
<dbReference type="Pfam" id="PF17766">
    <property type="entry name" value="fn3_6"/>
    <property type="match status" value="1"/>
</dbReference>
<protein>
    <submittedName>
        <fullName evidence="16">Uncharacterized protein</fullName>
    </submittedName>
</protein>
<gene>
    <name evidence="16" type="ORF">ACJRO7_004140</name>
</gene>
<dbReference type="CDD" id="cd04852">
    <property type="entry name" value="Peptidases_S8_3"/>
    <property type="match status" value="1"/>
</dbReference>
<sequence length="788" mass="84708">MRTMHFFILLLLYTIDTELGNKRYCFFFKFEMEDQKCKLSPTTSIILILGIIYILSISPANAAMAVADTRSSLSTYIIQVRKPTDKHFATVEDLDSLYRSFLPTTAASSNQEQRMVHSYQHALSGFAAKLTAEEAKAVQEKDGVLQVHPEEVLSLHTTRTPDFLGLHQGVGLWKDSNFGKGVIIGLLDSGVFPDHPSFNDEGVPPPPAKWKGRCDFNGTSCNNKLIGARSFINPINATQAVPPYDDTGHGTHTSSTAAGAFVRDASALGNAKGTAVGMAPLAHLAMYKVCVDDGCPASSILAGFDAAIEDGVDVLSVSLGGNSKPFFKDWIAQGAFAATQKGIFVSCSAGNSGPYNTSLSNEAPWILTVGASSIDRSIEATARLGNGLEFDGETLYQPHNFHPALLPLIYPEIDDRIQDCAKGSLRFRSDIRGKVVVCDLGSTEPVVAGQEVKDRGGVAMILVNGLTDGYTTLADAHVLPAVEVSYVAGREIKRYFNTASTPMATILFKGTHIIRRSVAPAVASFSSRGPNRQSPGILKPDIIGPGLNILAGWPFPLDNSTNLFNVISGTSMSCPHLSGVAALLKSTHPNWSPEAIKSAIMTTATTFNMEGRPIVDETLHPADIFATGAGHINPSKAVDPGLVYDDGPQDYIPYLCGLISNESQIEVIVKKKVNCSSIGSIPDYQLNYPSITVSFKPSVTNVSVTRTVKNVGPAKSRYQSVVDPIKGPVSIGVYPRELVFTEANQTASYRVDFTREVDSKAPSPYAQGAITWVSARHSVRTPIAIVFE</sequence>
<keyword evidence="7" id="KW-0325">Glycoprotein</keyword>
<dbReference type="GO" id="GO:0006508">
    <property type="term" value="P:proteolysis"/>
    <property type="evidence" value="ECO:0007669"/>
    <property type="project" value="UniProtKB-KW"/>
</dbReference>
<evidence type="ECO:0000256" key="1">
    <source>
        <dbReference type="ARBA" id="ARBA00004613"/>
    </source>
</evidence>
<dbReference type="EMBL" id="JBJKBG010000010">
    <property type="protein sequence ID" value="KAL3719140.1"/>
    <property type="molecule type" value="Genomic_DNA"/>
</dbReference>
<feature type="domain" description="Peptidase S8/S53" evidence="12">
    <location>
        <begin position="179"/>
        <end position="607"/>
    </location>
</feature>
<evidence type="ECO:0000256" key="4">
    <source>
        <dbReference type="ARBA" id="ARBA00022729"/>
    </source>
</evidence>
<feature type="domain" description="Subtilisin-like protease fibronectin type-III" evidence="15">
    <location>
        <begin position="685"/>
        <end position="785"/>
    </location>
</feature>
<dbReference type="Pfam" id="PF05922">
    <property type="entry name" value="Inhibitor_I9"/>
    <property type="match status" value="1"/>
</dbReference>
<feature type="domain" description="Inhibitor I9" evidence="14">
    <location>
        <begin position="75"/>
        <end position="156"/>
    </location>
</feature>
<dbReference type="PANTHER" id="PTHR10795">
    <property type="entry name" value="PROPROTEIN CONVERTASE SUBTILISIN/KEXIN"/>
    <property type="match status" value="1"/>
</dbReference>
<evidence type="ECO:0000256" key="11">
    <source>
        <dbReference type="SAM" id="SignalP"/>
    </source>
</evidence>
<comment type="caution">
    <text evidence="16">The sequence shown here is derived from an EMBL/GenBank/DDBJ whole genome shotgun (WGS) entry which is preliminary data.</text>
</comment>
<dbReference type="InterPro" id="IPR015500">
    <property type="entry name" value="Peptidase_S8_subtilisin-rel"/>
</dbReference>
<dbReference type="Pfam" id="PF02225">
    <property type="entry name" value="PA"/>
    <property type="match status" value="1"/>
</dbReference>
<feature type="transmembrane region" description="Helical" evidence="10">
    <location>
        <begin position="44"/>
        <end position="67"/>
    </location>
</feature>
<evidence type="ECO:0000259" key="13">
    <source>
        <dbReference type="Pfam" id="PF02225"/>
    </source>
</evidence>
<dbReference type="Gene3D" id="3.30.70.80">
    <property type="entry name" value="Peptidase S8 propeptide/proteinase inhibitor I9"/>
    <property type="match status" value="1"/>
</dbReference>
<evidence type="ECO:0000313" key="16">
    <source>
        <dbReference type="EMBL" id="KAL3719140.1"/>
    </source>
</evidence>
<dbReference type="InterPro" id="IPR003137">
    <property type="entry name" value="PA_domain"/>
</dbReference>
<evidence type="ECO:0000256" key="2">
    <source>
        <dbReference type="ARBA" id="ARBA00011073"/>
    </source>
</evidence>
<evidence type="ECO:0000259" key="14">
    <source>
        <dbReference type="Pfam" id="PF05922"/>
    </source>
</evidence>
<keyword evidence="10" id="KW-0812">Transmembrane</keyword>
<evidence type="ECO:0000256" key="5">
    <source>
        <dbReference type="ARBA" id="ARBA00022801"/>
    </source>
</evidence>
<evidence type="ECO:0000256" key="8">
    <source>
        <dbReference type="PIRSR" id="PIRSR615500-1"/>
    </source>
</evidence>
<evidence type="ECO:0000259" key="12">
    <source>
        <dbReference type="Pfam" id="PF00082"/>
    </source>
</evidence>
<dbReference type="Gene3D" id="2.60.40.2310">
    <property type="match status" value="1"/>
</dbReference>
<dbReference type="InterPro" id="IPR010259">
    <property type="entry name" value="S8pro/Inhibitor_I9"/>
</dbReference>
<evidence type="ECO:0000259" key="15">
    <source>
        <dbReference type="Pfam" id="PF17766"/>
    </source>
</evidence>
<reference evidence="16 17" key="1">
    <citation type="submission" date="2024-11" db="EMBL/GenBank/DDBJ databases">
        <title>Chromosome-level genome assembly of Eucalyptus globulus Labill. provides insights into its genome evolution.</title>
        <authorList>
            <person name="Li X."/>
        </authorList>
    </citation>
    <scope>NUCLEOTIDE SEQUENCE [LARGE SCALE GENOMIC DNA]</scope>
    <source>
        <strain evidence="16">CL2024</strain>
        <tissue evidence="16">Fresh tender leaves</tissue>
    </source>
</reference>
<evidence type="ECO:0000313" key="17">
    <source>
        <dbReference type="Proteomes" id="UP001634007"/>
    </source>
</evidence>
<keyword evidence="3 9" id="KW-0645">Protease</keyword>
<keyword evidence="10" id="KW-0472">Membrane</keyword>
<dbReference type="InterPro" id="IPR041469">
    <property type="entry name" value="Subtilisin-like_FN3"/>
</dbReference>
<feature type="signal peptide" evidence="11">
    <location>
        <begin position="1"/>
        <end position="20"/>
    </location>
</feature>
<dbReference type="Proteomes" id="UP001634007">
    <property type="component" value="Unassembled WGS sequence"/>
</dbReference>
<feature type="active site" description="Charge relay system" evidence="8 9">
    <location>
        <position position="571"/>
    </location>
</feature>
<evidence type="ECO:0000256" key="9">
    <source>
        <dbReference type="PROSITE-ProRule" id="PRU01240"/>
    </source>
</evidence>
<evidence type="ECO:0000256" key="7">
    <source>
        <dbReference type="ARBA" id="ARBA00023180"/>
    </source>
</evidence>
<feature type="active site" description="Charge relay system" evidence="8 9">
    <location>
        <position position="188"/>
    </location>
</feature>